<dbReference type="RefSeq" id="XP_065665775.1">
    <property type="nucleotide sequence ID" value="XM_065809703.1"/>
</dbReference>
<keyword evidence="2 5" id="KW-0863">Zinc-finger</keyword>
<dbReference type="PROSITE" id="PS50950">
    <property type="entry name" value="ZF_THAP"/>
    <property type="match status" value="1"/>
</dbReference>
<evidence type="ECO:0000256" key="1">
    <source>
        <dbReference type="ARBA" id="ARBA00022723"/>
    </source>
</evidence>
<dbReference type="GeneID" id="136087234"/>
<dbReference type="SMART" id="SM00980">
    <property type="entry name" value="THAP"/>
    <property type="match status" value="1"/>
</dbReference>
<gene>
    <name evidence="8" type="primary">LOC136087234</name>
</gene>
<evidence type="ECO:0000313" key="8">
    <source>
        <dbReference type="RefSeq" id="XP_065665775.1"/>
    </source>
</evidence>
<accession>A0ABM4CV20</accession>
<organism evidence="7 8">
    <name type="scientific">Hydra vulgaris</name>
    <name type="common">Hydra</name>
    <name type="synonym">Hydra attenuata</name>
    <dbReference type="NCBI Taxonomy" id="6087"/>
    <lineage>
        <taxon>Eukaryota</taxon>
        <taxon>Metazoa</taxon>
        <taxon>Cnidaria</taxon>
        <taxon>Hydrozoa</taxon>
        <taxon>Hydroidolina</taxon>
        <taxon>Anthoathecata</taxon>
        <taxon>Aplanulata</taxon>
        <taxon>Hydridae</taxon>
        <taxon>Hydra</taxon>
    </lineage>
</organism>
<evidence type="ECO:0000256" key="5">
    <source>
        <dbReference type="PROSITE-ProRule" id="PRU00309"/>
    </source>
</evidence>
<dbReference type="Proteomes" id="UP001652625">
    <property type="component" value="Chromosome 11"/>
</dbReference>
<keyword evidence="4 5" id="KW-0238">DNA-binding</keyword>
<reference evidence="8" key="1">
    <citation type="submission" date="2025-08" db="UniProtKB">
        <authorList>
            <consortium name="RefSeq"/>
        </authorList>
    </citation>
    <scope>IDENTIFICATION</scope>
</reference>
<feature type="domain" description="THAP-type" evidence="6">
    <location>
        <begin position="1"/>
        <end position="71"/>
    </location>
</feature>
<keyword evidence="7" id="KW-1185">Reference proteome</keyword>
<dbReference type="Pfam" id="PF05485">
    <property type="entry name" value="THAP"/>
    <property type="match status" value="1"/>
</dbReference>
<dbReference type="InterPro" id="IPR006612">
    <property type="entry name" value="THAP_Znf"/>
</dbReference>
<dbReference type="SUPFAM" id="SSF57716">
    <property type="entry name" value="Glucocorticoid receptor-like (DNA-binding domain)"/>
    <property type="match status" value="1"/>
</dbReference>
<evidence type="ECO:0000256" key="4">
    <source>
        <dbReference type="ARBA" id="ARBA00023125"/>
    </source>
</evidence>
<evidence type="ECO:0000256" key="2">
    <source>
        <dbReference type="ARBA" id="ARBA00022771"/>
    </source>
</evidence>
<keyword evidence="1" id="KW-0479">Metal-binding</keyword>
<evidence type="ECO:0000313" key="7">
    <source>
        <dbReference type="Proteomes" id="UP001652625"/>
    </source>
</evidence>
<proteinExistence type="predicted"/>
<sequence>MPNNCCAVGCSNVRTNYNDIKRSFEVEKRKLWLLAIRRKNWFEKSIECARLCSDHFISDSPAENNIEPLTFEKGTQIECNQTSIQFESLQKELMERNLELYQLRDKITKLESHRFSYKNISKTMQRFNFTLV</sequence>
<keyword evidence="3" id="KW-0862">Zinc</keyword>
<evidence type="ECO:0000256" key="3">
    <source>
        <dbReference type="ARBA" id="ARBA00022833"/>
    </source>
</evidence>
<name>A0ABM4CV20_HYDVU</name>
<evidence type="ECO:0000259" key="6">
    <source>
        <dbReference type="PROSITE" id="PS50950"/>
    </source>
</evidence>
<protein>
    <submittedName>
        <fullName evidence="8">Uncharacterized protein LOC136087234</fullName>
    </submittedName>
</protein>